<accession>A0A3B1B4X7</accession>
<evidence type="ECO:0000313" key="6">
    <source>
        <dbReference type="EMBL" id="VAX09201.1"/>
    </source>
</evidence>
<dbReference type="GO" id="GO:0000967">
    <property type="term" value="P:rRNA 5'-end processing"/>
    <property type="evidence" value="ECO:0007669"/>
    <property type="project" value="TreeGrafter"/>
</dbReference>
<gene>
    <name evidence="6" type="ORF">MNBD_GAMMA25-1989</name>
</gene>
<evidence type="ECO:0000256" key="4">
    <source>
        <dbReference type="ARBA" id="ARBA00022801"/>
    </source>
</evidence>
<sequence length="145" mass="16420">MSRTLLGFDFGRNRIGVAIGQEITRTVTALLTLPAKNQKPDWTGISQLINEWQPDLLVVGLPLQEDGGEQDMSKAARRFGNQLKGRYNLPVEMMDERYSSLEANMLLREQQVPRVKKNAHQYNDHIAAQLILQSWLDTQANKGSD</sequence>
<keyword evidence="2" id="KW-0690">Ribosome biogenesis</keyword>
<evidence type="ECO:0000256" key="1">
    <source>
        <dbReference type="ARBA" id="ARBA00022490"/>
    </source>
</evidence>
<dbReference type="GO" id="GO:0005829">
    <property type="term" value="C:cytosol"/>
    <property type="evidence" value="ECO:0007669"/>
    <property type="project" value="TreeGrafter"/>
</dbReference>
<evidence type="ECO:0000256" key="2">
    <source>
        <dbReference type="ARBA" id="ARBA00022517"/>
    </source>
</evidence>
<dbReference type="SMART" id="SM00732">
    <property type="entry name" value="YqgFc"/>
    <property type="match status" value="1"/>
</dbReference>
<dbReference type="PANTHER" id="PTHR33317">
    <property type="entry name" value="POLYNUCLEOTIDYL TRANSFERASE, RIBONUCLEASE H-LIKE SUPERFAMILY PROTEIN"/>
    <property type="match status" value="1"/>
</dbReference>
<evidence type="ECO:0000259" key="5">
    <source>
        <dbReference type="SMART" id="SM00732"/>
    </source>
</evidence>
<keyword evidence="1" id="KW-0963">Cytoplasm</keyword>
<dbReference type="EMBL" id="UOFY01000033">
    <property type="protein sequence ID" value="VAX09201.1"/>
    <property type="molecule type" value="Genomic_DNA"/>
</dbReference>
<feature type="domain" description="YqgF/RNase H-like" evidence="5">
    <location>
        <begin position="3"/>
        <end position="103"/>
    </location>
</feature>
<dbReference type="HAMAP" id="MF_00651">
    <property type="entry name" value="Nuclease_YqgF"/>
    <property type="match status" value="1"/>
</dbReference>
<keyword evidence="4" id="KW-0378">Hydrolase</keyword>
<reference evidence="6" key="1">
    <citation type="submission" date="2018-06" db="EMBL/GenBank/DDBJ databases">
        <authorList>
            <person name="Zhirakovskaya E."/>
        </authorList>
    </citation>
    <scope>NUCLEOTIDE SEQUENCE</scope>
</reference>
<evidence type="ECO:0000256" key="3">
    <source>
        <dbReference type="ARBA" id="ARBA00022722"/>
    </source>
</evidence>
<dbReference type="NCBIfam" id="TIGR00250">
    <property type="entry name" value="RNAse_H_YqgF"/>
    <property type="match status" value="1"/>
</dbReference>
<name>A0A3B1B4X7_9ZZZZ</name>
<dbReference type="InterPro" id="IPR006641">
    <property type="entry name" value="YqgF/RNaseH-like_dom"/>
</dbReference>
<dbReference type="CDD" id="cd16964">
    <property type="entry name" value="YqgF"/>
    <property type="match status" value="1"/>
</dbReference>
<keyword evidence="3" id="KW-0540">Nuclease</keyword>
<protein>
    <submittedName>
        <fullName evidence="6">Pre-16S rRNA nuclease Yqg</fullName>
    </submittedName>
</protein>
<dbReference type="InterPro" id="IPR005227">
    <property type="entry name" value="YqgF"/>
</dbReference>
<dbReference type="InterPro" id="IPR012337">
    <property type="entry name" value="RNaseH-like_sf"/>
</dbReference>
<proteinExistence type="inferred from homology"/>
<dbReference type="GO" id="GO:0004518">
    <property type="term" value="F:nuclease activity"/>
    <property type="evidence" value="ECO:0007669"/>
    <property type="project" value="UniProtKB-KW"/>
</dbReference>
<dbReference type="Pfam" id="PF03652">
    <property type="entry name" value="RuvX"/>
    <property type="match status" value="1"/>
</dbReference>
<dbReference type="AlphaFoldDB" id="A0A3B1B4X7"/>
<dbReference type="InterPro" id="IPR037027">
    <property type="entry name" value="YqgF/RNaseH-like_dom_sf"/>
</dbReference>
<organism evidence="6">
    <name type="scientific">hydrothermal vent metagenome</name>
    <dbReference type="NCBI Taxonomy" id="652676"/>
    <lineage>
        <taxon>unclassified sequences</taxon>
        <taxon>metagenomes</taxon>
        <taxon>ecological metagenomes</taxon>
    </lineage>
</organism>
<dbReference type="SUPFAM" id="SSF53098">
    <property type="entry name" value="Ribonuclease H-like"/>
    <property type="match status" value="1"/>
</dbReference>
<dbReference type="PANTHER" id="PTHR33317:SF4">
    <property type="entry name" value="POLYNUCLEOTIDYL TRANSFERASE, RIBONUCLEASE H-LIKE SUPERFAMILY PROTEIN"/>
    <property type="match status" value="1"/>
</dbReference>
<dbReference type="GO" id="GO:0016787">
    <property type="term" value="F:hydrolase activity"/>
    <property type="evidence" value="ECO:0007669"/>
    <property type="project" value="UniProtKB-KW"/>
</dbReference>
<dbReference type="Gene3D" id="3.30.420.140">
    <property type="entry name" value="YqgF/RNase H-like domain"/>
    <property type="match status" value="1"/>
</dbReference>